<dbReference type="InterPro" id="IPR039261">
    <property type="entry name" value="FNR_nucleotide-bd"/>
</dbReference>
<name>A0A5B8RXN1_9BURK</name>
<gene>
    <name evidence="5" type="ORF">FOZ74_10315</name>
</gene>
<evidence type="ECO:0000313" key="6">
    <source>
        <dbReference type="Proteomes" id="UP000321199"/>
    </source>
</evidence>
<keyword evidence="6" id="KW-1185">Reference proteome</keyword>
<dbReference type="Proteomes" id="UP000321199">
    <property type="component" value="Chromosome"/>
</dbReference>
<dbReference type="GO" id="GO:0051537">
    <property type="term" value="F:2 iron, 2 sulfur cluster binding"/>
    <property type="evidence" value="ECO:0007669"/>
    <property type="project" value="UniProtKB-KW"/>
</dbReference>
<dbReference type="InterPro" id="IPR017927">
    <property type="entry name" value="FAD-bd_FR_type"/>
</dbReference>
<comment type="cofactor">
    <cofactor evidence="3">
        <name>[2Fe-2S] cluster</name>
        <dbReference type="ChEBI" id="CHEBI:190135"/>
    </cofactor>
</comment>
<dbReference type="EMBL" id="CP042344">
    <property type="protein sequence ID" value="QEA13392.1"/>
    <property type="molecule type" value="Genomic_DNA"/>
</dbReference>
<evidence type="ECO:0000313" key="5">
    <source>
        <dbReference type="EMBL" id="QEA13392.1"/>
    </source>
</evidence>
<dbReference type="PROSITE" id="PS51384">
    <property type="entry name" value="FAD_FR"/>
    <property type="match status" value="1"/>
</dbReference>
<dbReference type="InterPro" id="IPR001709">
    <property type="entry name" value="Flavoprot_Pyr_Nucl_cyt_Rdtase"/>
</dbReference>
<keyword evidence="2" id="KW-0408">Iron</keyword>
<dbReference type="KEGG" id="cof:FOZ74_10315"/>
<dbReference type="PANTHER" id="PTHR47354:SF5">
    <property type="entry name" value="PROTEIN RFBI"/>
    <property type="match status" value="1"/>
</dbReference>
<dbReference type="InterPro" id="IPR017938">
    <property type="entry name" value="Riboflavin_synthase-like_b-brl"/>
</dbReference>
<dbReference type="Pfam" id="PF00175">
    <property type="entry name" value="NAD_binding_1"/>
    <property type="match status" value="1"/>
</dbReference>
<dbReference type="CDD" id="cd00322">
    <property type="entry name" value="FNR_like"/>
    <property type="match status" value="1"/>
</dbReference>
<dbReference type="SUPFAM" id="SSF63380">
    <property type="entry name" value="Riboflavin synthase domain-like"/>
    <property type="match status" value="1"/>
</dbReference>
<dbReference type="Gene3D" id="2.40.30.10">
    <property type="entry name" value="Translation factors"/>
    <property type="match status" value="1"/>
</dbReference>
<protein>
    <submittedName>
        <fullName evidence="5">FAD-dependent oxidoreductase</fullName>
    </submittedName>
</protein>
<dbReference type="InterPro" id="IPR001433">
    <property type="entry name" value="OxRdtase_FAD/NAD-bd"/>
</dbReference>
<evidence type="ECO:0000256" key="3">
    <source>
        <dbReference type="ARBA" id="ARBA00034078"/>
    </source>
</evidence>
<keyword evidence="2" id="KW-0411">Iron-sulfur</keyword>
<dbReference type="PRINTS" id="PR00410">
    <property type="entry name" value="PHEHYDRXLASE"/>
</dbReference>
<dbReference type="AlphaFoldDB" id="A0A5B8RXN1"/>
<evidence type="ECO:0000256" key="2">
    <source>
        <dbReference type="ARBA" id="ARBA00022714"/>
    </source>
</evidence>
<accession>A0A5B8RXN1</accession>
<reference evidence="5 6" key="1">
    <citation type="submission" date="2019-07" db="EMBL/GenBank/DDBJ databases">
        <title>Complete genome sequence of Comamonas sp. NLF 7-7 isolated from livestock.</title>
        <authorList>
            <person name="Kim D.H."/>
            <person name="Kim J.G."/>
        </authorList>
    </citation>
    <scope>NUCLEOTIDE SEQUENCE [LARGE SCALE GENOMIC DNA]</scope>
    <source>
        <strain evidence="5 6">NLF 7-7</strain>
    </source>
</reference>
<dbReference type="Pfam" id="PF00970">
    <property type="entry name" value="FAD_binding_6"/>
    <property type="match status" value="1"/>
</dbReference>
<evidence type="ECO:0000256" key="1">
    <source>
        <dbReference type="ARBA" id="ARBA00001974"/>
    </source>
</evidence>
<keyword evidence="2" id="KW-0479">Metal-binding</keyword>
<dbReference type="RefSeq" id="WP_146912984.1">
    <property type="nucleotide sequence ID" value="NZ_CP042344.1"/>
</dbReference>
<feature type="domain" description="FAD-binding FR-type" evidence="4">
    <location>
        <begin position="1"/>
        <end position="104"/>
    </location>
</feature>
<evidence type="ECO:0000259" key="4">
    <source>
        <dbReference type="PROSITE" id="PS51384"/>
    </source>
</evidence>
<dbReference type="Gene3D" id="3.40.50.80">
    <property type="entry name" value="Nucleotide-binding domain of ferredoxin-NADP reductase (FNR) module"/>
    <property type="match status" value="1"/>
</dbReference>
<dbReference type="GO" id="GO:0016491">
    <property type="term" value="F:oxidoreductase activity"/>
    <property type="evidence" value="ECO:0007669"/>
    <property type="project" value="InterPro"/>
</dbReference>
<dbReference type="InterPro" id="IPR008333">
    <property type="entry name" value="Cbr1-like_FAD-bd_dom"/>
</dbReference>
<organism evidence="5 6">
    <name type="scientific">Comamonas flocculans</name>
    <dbReference type="NCBI Taxonomy" id="2597701"/>
    <lineage>
        <taxon>Bacteria</taxon>
        <taxon>Pseudomonadati</taxon>
        <taxon>Pseudomonadota</taxon>
        <taxon>Betaproteobacteria</taxon>
        <taxon>Burkholderiales</taxon>
        <taxon>Comamonadaceae</taxon>
        <taxon>Comamonas</taxon>
    </lineage>
</organism>
<dbReference type="PANTHER" id="PTHR47354">
    <property type="entry name" value="NADH OXIDOREDUCTASE HCR"/>
    <property type="match status" value="1"/>
</dbReference>
<dbReference type="SUPFAM" id="SSF52343">
    <property type="entry name" value="Ferredoxin reductase-like, C-terminal NADP-linked domain"/>
    <property type="match status" value="1"/>
</dbReference>
<comment type="cofactor">
    <cofactor evidence="1">
        <name>FAD</name>
        <dbReference type="ChEBI" id="CHEBI:57692"/>
    </cofactor>
</comment>
<dbReference type="InterPro" id="IPR050415">
    <property type="entry name" value="MRET"/>
</dbReference>
<dbReference type="PRINTS" id="PR00371">
    <property type="entry name" value="FPNCR"/>
</dbReference>
<dbReference type="OrthoDB" id="9796486at2"/>
<proteinExistence type="predicted"/>
<keyword evidence="2" id="KW-0001">2Fe-2S</keyword>
<sequence>MTTQTVHLKSKNEVAHGTKAFHFDKPAGFEFRPGQALDLILSNAGADPNSSDVRHAFSIVSAPHEDELVITTRMRASKFKNALDSLPPGAALELDGPFGSLTLHKKVERAGVLIAGGIGVTPFMSMLRHAAHQQSAQPLLLLYSNRRPEDCAFLDELRQLERQNPHFRLLATMTAMDKSSQPWSGATGLLDAAFIQKAIKGLPAPVFYISGPPALVQAMRETLEQAGVDEDDVRSEEFYGY</sequence>